<comment type="cofactor">
    <cofactor evidence="1">
        <name>FMN</name>
        <dbReference type="ChEBI" id="CHEBI:58210"/>
    </cofactor>
</comment>
<evidence type="ECO:0000313" key="5">
    <source>
        <dbReference type="EMBL" id="RID99658.1"/>
    </source>
</evidence>
<dbReference type="GO" id="GO:0016646">
    <property type="term" value="F:oxidoreductase activity, acting on the CH-NH group of donors, NAD or NADP as acceptor"/>
    <property type="evidence" value="ECO:0007669"/>
    <property type="project" value="UniProtKB-ARBA"/>
</dbReference>
<evidence type="ECO:0000256" key="1">
    <source>
        <dbReference type="ARBA" id="ARBA00001917"/>
    </source>
</evidence>
<organism evidence="5 6">
    <name type="scientific">Simplicispira hankyongi</name>
    <dbReference type="NCBI Taxonomy" id="2315688"/>
    <lineage>
        <taxon>Bacteria</taxon>
        <taxon>Pseudomonadati</taxon>
        <taxon>Pseudomonadota</taxon>
        <taxon>Betaproteobacteria</taxon>
        <taxon>Burkholderiales</taxon>
        <taxon>Comamonadaceae</taxon>
        <taxon>Simplicispira</taxon>
    </lineage>
</organism>
<protein>
    <submittedName>
        <fullName evidence="5">Flavin reductase family protein</fullName>
    </submittedName>
</protein>
<dbReference type="RefSeq" id="WP_119108104.1">
    <property type="nucleotide sequence ID" value="NZ_QXJC01000001.1"/>
</dbReference>
<dbReference type="OrthoDB" id="9792436at2"/>
<dbReference type="SMART" id="SM00903">
    <property type="entry name" value="Flavin_Reduct"/>
    <property type="match status" value="1"/>
</dbReference>
<sequence>MKRFDLGKAFTLIESGPVVLVTTHDGEKHNVMTISWTMVLDFTPRFAIATGEWNHSFAALRKTRECVIAIPTVDLLDTVVGIGTCSGADTDKFSKFGLTPVPAKHVRPPLIRECLANIECRVVDLIQKHPIVVLKAVAAYLDTGRTEKRTVHAVGDGTFIVDGDRIDRKKMMASKLPPGV</sequence>
<dbReference type="InterPro" id="IPR052174">
    <property type="entry name" value="Flavoredoxin"/>
</dbReference>
<dbReference type="EMBL" id="QXJC01000001">
    <property type="protein sequence ID" value="RID99658.1"/>
    <property type="molecule type" value="Genomic_DNA"/>
</dbReference>
<dbReference type="AlphaFoldDB" id="A0A398CF44"/>
<dbReference type="Proteomes" id="UP000266302">
    <property type="component" value="Unassembled WGS sequence"/>
</dbReference>
<reference evidence="5 6" key="1">
    <citation type="submission" date="2018-09" db="EMBL/GenBank/DDBJ databases">
        <title>Draft genome of Simplicispira sp. NY-02.</title>
        <authorList>
            <person name="Im W.T."/>
        </authorList>
    </citation>
    <scope>NUCLEOTIDE SEQUENCE [LARGE SCALE GENOMIC DNA]</scope>
    <source>
        <strain evidence="5 6">NY-02</strain>
    </source>
</reference>
<feature type="domain" description="Flavin reductase like" evidence="4">
    <location>
        <begin position="12"/>
        <end position="153"/>
    </location>
</feature>
<dbReference type="GO" id="GO:0010181">
    <property type="term" value="F:FMN binding"/>
    <property type="evidence" value="ECO:0007669"/>
    <property type="project" value="InterPro"/>
</dbReference>
<dbReference type="InterPro" id="IPR012349">
    <property type="entry name" value="Split_barrel_FMN-bd"/>
</dbReference>
<dbReference type="PANTHER" id="PTHR43567">
    <property type="entry name" value="FLAVOREDOXIN-RELATED-RELATED"/>
    <property type="match status" value="1"/>
</dbReference>
<dbReference type="InterPro" id="IPR002563">
    <property type="entry name" value="Flavin_Rdtase-like_dom"/>
</dbReference>
<proteinExistence type="inferred from homology"/>
<keyword evidence="6" id="KW-1185">Reference proteome</keyword>
<evidence type="ECO:0000259" key="4">
    <source>
        <dbReference type="SMART" id="SM00903"/>
    </source>
</evidence>
<evidence type="ECO:0000256" key="3">
    <source>
        <dbReference type="ARBA" id="ARBA00038054"/>
    </source>
</evidence>
<dbReference type="Gene3D" id="2.30.110.10">
    <property type="entry name" value="Electron Transport, Fmn-binding Protein, Chain A"/>
    <property type="match status" value="1"/>
</dbReference>
<comment type="caution">
    <text evidence="5">The sequence shown here is derived from an EMBL/GenBank/DDBJ whole genome shotgun (WGS) entry which is preliminary data.</text>
</comment>
<keyword evidence="2" id="KW-0285">Flavoprotein</keyword>
<accession>A0A398CF44</accession>
<dbReference type="PANTHER" id="PTHR43567:SF1">
    <property type="entry name" value="FLAVOREDOXIN"/>
    <property type="match status" value="1"/>
</dbReference>
<evidence type="ECO:0000313" key="6">
    <source>
        <dbReference type="Proteomes" id="UP000266302"/>
    </source>
</evidence>
<name>A0A398CF44_9BURK</name>
<gene>
    <name evidence="5" type="ORF">D3F03_04455</name>
</gene>
<comment type="similarity">
    <text evidence="3">Belongs to the flavoredoxin family.</text>
</comment>
<evidence type="ECO:0000256" key="2">
    <source>
        <dbReference type="ARBA" id="ARBA00022630"/>
    </source>
</evidence>
<dbReference type="SUPFAM" id="SSF50475">
    <property type="entry name" value="FMN-binding split barrel"/>
    <property type="match status" value="1"/>
</dbReference>
<dbReference type="Pfam" id="PF01613">
    <property type="entry name" value="Flavin_Reduct"/>
    <property type="match status" value="1"/>
</dbReference>